<gene>
    <name evidence="1" type="ORF">ABID19_000723</name>
</gene>
<dbReference type="Proteomes" id="UP001549204">
    <property type="component" value="Unassembled WGS sequence"/>
</dbReference>
<keyword evidence="2" id="KW-1185">Reference proteome</keyword>
<reference evidence="1 2" key="1">
    <citation type="submission" date="2024-06" db="EMBL/GenBank/DDBJ databases">
        <title>Genomic Encyclopedia of Type Strains, Phase IV (KMG-IV): sequencing the most valuable type-strain genomes for metagenomic binning, comparative biology and taxonomic classification.</title>
        <authorList>
            <person name="Goeker M."/>
        </authorList>
    </citation>
    <scope>NUCLEOTIDE SEQUENCE [LARGE SCALE GENOMIC DNA]</scope>
    <source>
        <strain evidence="1 2">DSM 100022</strain>
    </source>
</reference>
<evidence type="ECO:0000313" key="1">
    <source>
        <dbReference type="EMBL" id="MET3577708.1"/>
    </source>
</evidence>
<proteinExistence type="predicted"/>
<sequence>MQSTEVIPSRPLLEFEGNTHRAGPFPARLDDLV</sequence>
<name>A0ABV2GHD5_9HYPH</name>
<evidence type="ECO:0000313" key="2">
    <source>
        <dbReference type="Proteomes" id="UP001549204"/>
    </source>
</evidence>
<accession>A0ABV2GHD5</accession>
<comment type="caution">
    <text evidence="1">The sequence shown here is derived from an EMBL/GenBank/DDBJ whole genome shotgun (WGS) entry which is preliminary data.</text>
</comment>
<protein>
    <submittedName>
        <fullName evidence="1">Uncharacterized protein</fullName>
    </submittedName>
</protein>
<dbReference type="EMBL" id="JBEPMC010000001">
    <property type="protein sequence ID" value="MET3577708.1"/>
    <property type="molecule type" value="Genomic_DNA"/>
</dbReference>
<organism evidence="1 2">
    <name type="scientific">Mesorhizobium robiniae</name>
    <dbReference type="NCBI Taxonomy" id="559315"/>
    <lineage>
        <taxon>Bacteria</taxon>
        <taxon>Pseudomonadati</taxon>
        <taxon>Pseudomonadota</taxon>
        <taxon>Alphaproteobacteria</taxon>
        <taxon>Hyphomicrobiales</taxon>
        <taxon>Phyllobacteriaceae</taxon>
        <taxon>Mesorhizobium</taxon>
    </lineage>
</organism>